<organism evidence="7 8">
    <name type="scientific">Leptothrix ochracea L12</name>
    <dbReference type="NCBI Taxonomy" id="735332"/>
    <lineage>
        <taxon>Bacteria</taxon>
        <taxon>Pseudomonadati</taxon>
        <taxon>Pseudomonadota</taxon>
        <taxon>Betaproteobacteria</taxon>
        <taxon>Burkholderiales</taxon>
        <taxon>Sphaerotilaceae</taxon>
        <taxon>Leptothrix</taxon>
    </lineage>
</organism>
<evidence type="ECO:0000256" key="5">
    <source>
        <dbReference type="SAM" id="SignalP"/>
    </source>
</evidence>
<dbReference type="Gene3D" id="3.30.1450.10">
    <property type="match status" value="1"/>
</dbReference>
<dbReference type="OrthoDB" id="9808250at2"/>
<keyword evidence="2 4" id="KW-0472">Membrane</keyword>
<keyword evidence="1 4" id="KW-0732">Signal</keyword>
<comment type="function">
    <text evidence="4">Part of the outer membrane protein assembly complex, which is involved in assembly and insertion of beta-barrel proteins into the outer membrane.</text>
</comment>
<accession>I4Z6C4</accession>
<comment type="similarity">
    <text evidence="4">Belongs to the BamE family.</text>
</comment>
<dbReference type="Proteomes" id="UP000053899">
    <property type="component" value="Unassembled WGS sequence"/>
</dbReference>
<dbReference type="HAMAP" id="MF_00925">
    <property type="entry name" value="OM_assembly_BamE"/>
    <property type="match status" value="1"/>
</dbReference>
<dbReference type="HOGENOM" id="CLU_083835_1_1_4"/>
<protein>
    <recommendedName>
        <fullName evidence="4">Outer membrane protein assembly factor BamE</fullName>
    </recommendedName>
</protein>
<dbReference type="GO" id="GO:1990063">
    <property type="term" value="C:Bam protein complex"/>
    <property type="evidence" value="ECO:0007669"/>
    <property type="project" value="TreeGrafter"/>
</dbReference>
<feature type="chain" id="PRO_5009014734" description="Outer membrane protein assembly factor BamE" evidence="5">
    <location>
        <begin position="22"/>
        <end position="183"/>
    </location>
</feature>
<keyword evidence="4" id="KW-0449">Lipoprotein</keyword>
<evidence type="ECO:0000256" key="4">
    <source>
        <dbReference type="HAMAP-Rule" id="MF_00925"/>
    </source>
</evidence>
<sequence>MRSLRPFGSRFFLFVFAFSLAACSTAGGDTAWWRFKPYRADVVQGNVVTQDMVSQLRPGLHRDQVRMLLGSPLLADAFHGDRWDYIFSLRHQGAVTQTRRVTVYFEKDRVSRFDADALPTEQAFVASIEVKKSEKRDRPLVLSEAEIAALPLPNRVEVIKPPLDAAGAPMRNYPPLEPLTTTR</sequence>
<reference evidence="7 8" key="1">
    <citation type="submission" date="2012-04" db="EMBL/GenBank/DDBJ databases">
        <title>Improved High-Quality Draft sequence of Leptothrix ochracea L12.</title>
        <authorList>
            <consortium name="US DOE Joint Genome Institute"/>
            <person name="Lucas S."/>
            <person name="Han J."/>
            <person name="Lapidus A."/>
            <person name="Cheng J.-F."/>
            <person name="Goodwin L."/>
            <person name="Pitluck S."/>
            <person name="Peters L."/>
            <person name="Zeytun A."/>
            <person name="Detter J.C."/>
            <person name="Han C."/>
            <person name="Tapia R."/>
            <person name="Land M."/>
            <person name="Hauser L."/>
            <person name="Kyrpides N."/>
            <person name="Ivanova N."/>
            <person name="Pagani I."/>
            <person name="Stepanauskas R."/>
            <person name="Masland D."/>
            <person name="Poulton N."/>
            <person name="Emerson D."/>
            <person name="Fleming E."/>
            <person name="Woyke T."/>
        </authorList>
    </citation>
    <scope>NUCLEOTIDE SEQUENCE [LARGE SCALE GENOMIC DNA]</scope>
    <source>
        <strain evidence="7 8">L12</strain>
    </source>
</reference>
<comment type="subcellular location">
    <subcellularLocation>
        <location evidence="4">Cell outer membrane</location>
        <topology evidence="4">Lipid-anchor</topology>
    </subcellularLocation>
</comment>
<keyword evidence="8" id="KW-1185">Reference proteome</keyword>
<dbReference type="Pfam" id="PF04355">
    <property type="entry name" value="BamE"/>
    <property type="match status" value="1"/>
</dbReference>
<evidence type="ECO:0000256" key="1">
    <source>
        <dbReference type="ARBA" id="ARBA00022729"/>
    </source>
</evidence>
<dbReference type="InterPro" id="IPR007450">
    <property type="entry name" value="BamE_dom"/>
</dbReference>
<keyword evidence="3 4" id="KW-0998">Cell outer membrane</keyword>
<gene>
    <name evidence="4" type="primary">bamE</name>
    <name evidence="7" type="ORF">LepocDRAFT_00005070</name>
</gene>
<dbReference type="GO" id="GO:0030674">
    <property type="term" value="F:protein-macromolecule adaptor activity"/>
    <property type="evidence" value="ECO:0007669"/>
    <property type="project" value="TreeGrafter"/>
</dbReference>
<dbReference type="InterPro" id="IPR026592">
    <property type="entry name" value="BamE"/>
</dbReference>
<dbReference type="InterPro" id="IPR037873">
    <property type="entry name" value="BamE-like"/>
</dbReference>
<feature type="signal peptide" evidence="5">
    <location>
        <begin position="1"/>
        <end position="21"/>
    </location>
</feature>
<dbReference type="GeneID" id="92351995"/>
<dbReference type="PANTHER" id="PTHR37482">
    <property type="entry name" value="OUTER MEMBRANE PROTEIN ASSEMBLY FACTOR BAME"/>
    <property type="match status" value="1"/>
</dbReference>
<evidence type="ECO:0000256" key="2">
    <source>
        <dbReference type="ARBA" id="ARBA00023136"/>
    </source>
</evidence>
<feature type="domain" description="Outer membrane protein assembly factor BamE" evidence="6">
    <location>
        <begin position="45"/>
        <end position="113"/>
    </location>
</feature>
<proteinExistence type="inferred from homology"/>
<dbReference type="PROSITE" id="PS51257">
    <property type="entry name" value="PROKAR_LIPOPROTEIN"/>
    <property type="match status" value="1"/>
</dbReference>
<evidence type="ECO:0000313" key="7">
    <source>
        <dbReference type="EMBL" id="EIM31766.1"/>
    </source>
</evidence>
<evidence type="ECO:0000313" key="8">
    <source>
        <dbReference type="Proteomes" id="UP000053899"/>
    </source>
</evidence>
<name>I4Z6C4_9BURK</name>
<dbReference type="PANTHER" id="PTHR37482:SF1">
    <property type="entry name" value="OUTER MEMBRANE PROTEIN ASSEMBLY FACTOR BAME"/>
    <property type="match status" value="1"/>
</dbReference>
<comment type="subunit">
    <text evidence="4">Part of the Bam complex.</text>
</comment>
<dbReference type="AlphaFoldDB" id="I4Z6C4"/>
<dbReference type="GO" id="GO:0043165">
    <property type="term" value="P:Gram-negative-bacterium-type cell outer membrane assembly"/>
    <property type="evidence" value="ECO:0007669"/>
    <property type="project" value="UniProtKB-UniRule"/>
</dbReference>
<dbReference type="EMBL" id="JH660667">
    <property type="protein sequence ID" value="EIM31766.1"/>
    <property type="molecule type" value="Genomic_DNA"/>
</dbReference>
<dbReference type="RefSeq" id="WP_009453151.1">
    <property type="nucleotide sequence ID" value="NZ_JH660667.1"/>
</dbReference>
<evidence type="ECO:0000256" key="3">
    <source>
        <dbReference type="ARBA" id="ARBA00023237"/>
    </source>
</evidence>
<evidence type="ECO:0000259" key="6">
    <source>
        <dbReference type="Pfam" id="PF04355"/>
    </source>
</evidence>
<keyword evidence="4" id="KW-0564">Palmitate</keyword>
<dbReference type="GO" id="GO:0051205">
    <property type="term" value="P:protein insertion into membrane"/>
    <property type="evidence" value="ECO:0007669"/>
    <property type="project" value="UniProtKB-UniRule"/>
</dbReference>